<evidence type="ECO:0000313" key="2">
    <source>
        <dbReference type="Proteomes" id="UP000028680"/>
    </source>
</evidence>
<dbReference type="EMBL" id="CP003984">
    <property type="protein sequence ID" value="AII87875.1"/>
    <property type="molecule type" value="Genomic_DNA"/>
</dbReference>
<gene>
    <name evidence="1" type="ORF">RCA23_c23520</name>
</gene>
<dbReference type="RefSeq" id="WP_044050515.1">
    <property type="nucleotide sequence ID" value="NZ_CP003984.1"/>
</dbReference>
<keyword evidence="2" id="KW-1185">Reference proteome</keyword>
<sequence>MGYFFEPALGKARVLNEPETYGAEIATGLPLPVANLFHLFGDDLQDRNLAGPSNPQNLTDLIAAGAFAKSASAPSVFILPGMFNSGQSRSHALSTSVETLTPVVEAG</sequence>
<accession>A0AAN0RKQ6</accession>
<evidence type="ECO:0000313" key="1">
    <source>
        <dbReference type="EMBL" id="AII87875.1"/>
    </source>
</evidence>
<name>A0AAN0RKQ6_9RHOB</name>
<proteinExistence type="predicted"/>
<dbReference type="AlphaFoldDB" id="A0AAN0RKQ6"/>
<dbReference type="Proteomes" id="UP000028680">
    <property type="component" value="Chromosome"/>
</dbReference>
<dbReference type="KEGG" id="ptp:RCA23_c23520"/>
<organism evidence="1 2">
    <name type="scientific">Planktomarina temperata RCA23</name>
    <dbReference type="NCBI Taxonomy" id="666509"/>
    <lineage>
        <taxon>Bacteria</taxon>
        <taxon>Pseudomonadati</taxon>
        <taxon>Pseudomonadota</taxon>
        <taxon>Alphaproteobacteria</taxon>
        <taxon>Rhodobacterales</taxon>
        <taxon>Paracoccaceae</taxon>
        <taxon>Planktomarina</taxon>
    </lineage>
</organism>
<protein>
    <submittedName>
        <fullName evidence="1">Uncharacterized protein</fullName>
    </submittedName>
</protein>
<reference evidence="1 2" key="1">
    <citation type="journal article" date="2014" name="ISME J.">
        <title>Adaptation of an abundant Roseobacter RCA organism to pelagic systems revealed by genomic and transcriptomic analyses.</title>
        <authorList>
            <person name="Voget S."/>
            <person name="Wemheuer B."/>
            <person name="Brinkhoff T."/>
            <person name="Vollmers J."/>
            <person name="Dietrich S."/>
            <person name="Giebel H.A."/>
            <person name="Beardsley C."/>
            <person name="Sardemann C."/>
            <person name="Bakenhus I."/>
            <person name="Billerbeck S."/>
            <person name="Daniel R."/>
            <person name="Simon M."/>
        </authorList>
    </citation>
    <scope>NUCLEOTIDE SEQUENCE [LARGE SCALE GENOMIC DNA]</scope>
    <source>
        <strain evidence="1 2">RCA23</strain>
    </source>
</reference>